<feature type="transmembrane region" description="Helical" evidence="5">
    <location>
        <begin position="146"/>
        <end position="164"/>
    </location>
</feature>
<protein>
    <submittedName>
        <fullName evidence="6">Si:ch1073-291c23.2</fullName>
    </submittedName>
</protein>
<reference evidence="6" key="1">
    <citation type="submission" date="2020-07" db="EMBL/GenBank/DDBJ databases">
        <title>A long reads based de novo assembly of the rainbow trout Arlee double haploid line genome.</title>
        <authorList>
            <person name="Gao G."/>
            <person name="Palti Y."/>
        </authorList>
    </citation>
    <scope>NUCLEOTIDE SEQUENCE [LARGE SCALE GENOMIC DNA]</scope>
</reference>
<evidence type="ECO:0000256" key="4">
    <source>
        <dbReference type="ARBA" id="ARBA00023136"/>
    </source>
</evidence>
<dbReference type="Pfam" id="PF04103">
    <property type="entry name" value="CD20"/>
    <property type="match status" value="1"/>
</dbReference>
<keyword evidence="4 5" id="KW-0472">Membrane</keyword>
<comment type="subcellular location">
    <subcellularLocation>
        <location evidence="1">Membrane</location>
        <topology evidence="1">Multi-pass membrane protein</topology>
    </subcellularLocation>
</comment>
<evidence type="ECO:0000256" key="5">
    <source>
        <dbReference type="SAM" id="Phobius"/>
    </source>
</evidence>
<evidence type="ECO:0000313" key="6">
    <source>
        <dbReference type="Ensembl" id="ENSOMYP00000113828.1"/>
    </source>
</evidence>
<evidence type="ECO:0000313" key="7">
    <source>
        <dbReference type="Proteomes" id="UP000694395"/>
    </source>
</evidence>
<reference evidence="6" key="2">
    <citation type="submission" date="2025-08" db="UniProtKB">
        <authorList>
            <consortium name="Ensembl"/>
        </authorList>
    </citation>
    <scope>IDENTIFICATION</scope>
</reference>
<feature type="transmembrane region" description="Helical" evidence="5">
    <location>
        <begin position="116"/>
        <end position="134"/>
    </location>
</feature>
<dbReference type="Ensembl" id="ENSOMYT00000121048.1">
    <property type="protein sequence ID" value="ENSOMYP00000113828.1"/>
    <property type="gene ID" value="ENSOMYG00000041017.2"/>
</dbReference>
<dbReference type="GeneTree" id="ENSGT00510000052164"/>
<feature type="transmembrane region" description="Helical" evidence="5">
    <location>
        <begin position="176"/>
        <end position="196"/>
    </location>
</feature>
<keyword evidence="7" id="KW-1185">Reference proteome</keyword>
<evidence type="ECO:0000256" key="1">
    <source>
        <dbReference type="ARBA" id="ARBA00004141"/>
    </source>
</evidence>
<proteinExistence type="predicted"/>
<keyword evidence="2 5" id="KW-0812">Transmembrane</keyword>
<dbReference type="AlphaFoldDB" id="A0A8K9US99"/>
<keyword evidence="3 5" id="KW-1133">Transmembrane helix</keyword>
<reference evidence="6" key="3">
    <citation type="submission" date="2025-09" db="UniProtKB">
        <authorList>
            <consortium name="Ensembl"/>
        </authorList>
    </citation>
    <scope>IDENTIFICATION</scope>
</reference>
<feature type="transmembrane region" description="Helical" evidence="5">
    <location>
        <begin position="242"/>
        <end position="264"/>
    </location>
</feature>
<dbReference type="GO" id="GO:0016020">
    <property type="term" value="C:membrane"/>
    <property type="evidence" value="ECO:0007669"/>
    <property type="project" value="UniProtKB-SubCell"/>
</dbReference>
<evidence type="ECO:0000256" key="3">
    <source>
        <dbReference type="ARBA" id="ARBA00022989"/>
    </source>
</evidence>
<sequence length="304" mass="33876">MLATFYSALSFFYLSQKCSVPFKDSGQIHCKNISVALSSACPPNHPHTHPSPSCQYLPPLCNICSSTRFCSVSSQMMSVNMVSNISPVGGVSETHSATVGGSKPLHRFIRGEPKSIGIVMLFMGSSLFLLAIPMRMDPLESSAENFTSFWLGILFIICGLLYVFTEKNTSKQLVTASLALSIISILGVTVAFFEFLKGILNMQYYHYRYYYSYYDDITNSTRVDVPWRKHHTGQLLSLEAVFMYQSLVGMVFLIMMTAFARAALRSSKTQVKYCGSDKPYIFPSLGLVDCGKYASAINQMHLDF</sequence>
<dbReference type="Proteomes" id="UP000694395">
    <property type="component" value="Chromosome 23"/>
</dbReference>
<name>A0A8K9US99_ONCMY</name>
<accession>A0A8K9US99</accession>
<organism evidence="6 7">
    <name type="scientific">Oncorhynchus mykiss</name>
    <name type="common">Rainbow trout</name>
    <name type="synonym">Salmo gairdneri</name>
    <dbReference type="NCBI Taxonomy" id="8022"/>
    <lineage>
        <taxon>Eukaryota</taxon>
        <taxon>Metazoa</taxon>
        <taxon>Chordata</taxon>
        <taxon>Craniata</taxon>
        <taxon>Vertebrata</taxon>
        <taxon>Euteleostomi</taxon>
        <taxon>Actinopterygii</taxon>
        <taxon>Neopterygii</taxon>
        <taxon>Teleostei</taxon>
        <taxon>Protacanthopterygii</taxon>
        <taxon>Salmoniformes</taxon>
        <taxon>Salmonidae</taxon>
        <taxon>Salmoninae</taxon>
        <taxon>Oncorhynchus</taxon>
    </lineage>
</organism>
<dbReference type="InterPro" id="IPR007237">
    <property type="entry name" value="CD20-like"/>
</dbReference>
<evidence type="ECO:0000256" key="2">
    <source>
        <dbReference type="ARBA" id="ARBA00022692"/>
    </source>
</evidence>